<accession>A0A1G6IRP2</accession>
<dbReference type="InterPro" id="IPR003141">
    <property type="entry name" value="Pol/His_phosphatase_N"/>
</dbReference>
<organism evidence="2 4">
    <name type="scientific">Geotoga petraea</name>
    <dbReference type="NCBI Taxonomy" id="28234"/>
    <lineage>
        <taxon>Bacteria</taxon>
        <taxon>Thermotogati</taxon>
        <taxon>Thermotogota</taxon>
        <taxon>Thermotogae</taxon>
        <taxon>Petrotogales</taxon>
        <taxon>Petrotogaceae</taxon>
        <taxon>Geotoga</taxon>
    </lineage>
</organism>
<dbReference type="InterPro" id="IPR052018">
    <property type="entry name" value="PHP_domain"/>
</dbReference>
<dbReference type="EMBL" id="FMYV01000001">
    <property type="protein sequence ID" value="SDC08695.1"/>
    <property type="molecule type" value="Genomic_DNA"/>
</dbReference>
<dbReference type="PANTHER" id="PTHR42924">
    <property type="entry name" value="EXONUCLEASE"/>
    <property type="match status" value="1"/>
</dbReference>
<evidence type="ECO:0000313" key="4">
    <source>
        <dbReference type="Proteomes" id="UP000199322"/>
    </source>
</evidence>
<evidence type="ECO:0000313" key="3">
    <source>
        <dbReference type="EMBL" id="TGG89272.1"/>
    </source>
</evidence>
<dbReference type="SMART" id="SM00481">
    <property type="entry name" value="POLIIIAc"/>
    <property type="match status" value="1"/>
</dbReference>
<feature type="domain" description="Polymerase/histidinol phosphatase N-terminal" evidence="1">
    <location>
        <begin position="3"/>
        <end position="68"/>
    </location>
</feature>
<dbReference type="Gene3D" id="1.10.150.650">
    <property type="match status" value="1"/>
</dbReference>
<dbReference type="SUPFAM" id="SSF89550">
    <property type="entry name" value="PHP domain-like"/>
    <property type="match status" value="1"/>
</dbReference>
<dbReference type="AlphaFoldDB" id="A0A1G6IRP2"/>
<dbReference type="InterPro" id="IPR016195">
    <property type="entry name" value="Pol/histidinol_Pase-like"/>
</dbReference>
<dbReference type="OrthoDB" id="9804333at2"/>
<dbReference type="GO" id="GO:0035312">
    <property type="term" value="F:5'-3' DNA exonuclease activity"/>
    <property type="evidence" value="ECO:0007669"/>
    <property type="project" value="TreeGrafter"/>
</dbReference>
<dbReference type="EMBL" id="SRME01000001">
    <property type="protein sequence ID" value="TGG89272.1"/>
    <property type="molecule type" value="Genomic_DNA"/>
</dbReference>
<evidence type="ECO:0000259" key="1">
    <source>
        <dbReference type="SMART" id="SM00481"/>
    </source>
</evidence>
<name>A0A1G6IRP2_9BACT</name>
<proteinExistence type="predicted"/>
<evidence type="ECO:0000313" key="2">
    <source>
        <dbReference type="EMBL" id="SDC08695.1"/>
    </source>
</evidence>
<dbReference type="RefSeq" id="WP_091402432.1">
    <property type="nucleotide sequence ID" value="NZ_FMYV01000001.1"/>
</dbReference>
<sequence>MKLDLHMHSTASDGTCNYDEIINIAINKNIEIISITDHDNINIQKNALDYCEDKKIKYIPGVEISTDYENMLDVLGYGIDLNETKLNETLEEIQGYRTKRNDLMVERLNDLGFEIELSEIRKVAGSDIIGRPHIARVLMNKGYVDTMEEAFNIYLGNNKKAFIPKIKLKPEKAIELITNAGGKAVLAHPKYITKSEQKLNQLIKKFKLYGLWGIEVYYSKHKKNDIERFKNIALKNDLYITAGSDFHGDNKPDINLGMEVEDDLLVESIKCLLKR</sequence>
<evidence type="ECO:0000313" key="5">
    <source>
        <dbReference type="Proteomes" id="UP000297288"/>
    </source>
</evidence>
<dbReference type="CDD" id="cd07438">
    <property type="entry name" value="PHP_HisPPase_AMP"/>
    <property type="match status" value="1"/>
</dbReference>
<dbReference type="STRING" id="28234.SAMN04488588_0452"/>
<dbReference type="Proteomes" id="UP000199322">
    <property type="component" value="Unassembled WGS sequence"/>
</dbReference>
<gene>
    <name evidence="3" type="ORF">E4650_03530</name>
    <name evidence="2" type="ORF">SAMN04488588_0452</name>
</gene>
<dbReference type="Pfam" id="PF02811">
    <property type="entry name" value="PHP"/>
    <property type="match status" value="1"/>
</dbReference>
<reference evidence="3 5" key="2">
    <citation type="submission" date="2019-04" db="EMBL/GenBank/DDBJ databases">
        <title>Draft genome sequence data and analysis of a Fermenting Bacterium, Geotoga petraea strain HO-Geo1, isolated from heavy-oil petroleum reservoir in Russia.</title>
        <authorList>
            <person name="Grouzdev D.S."/>
            <person name="Semenova E.M."/>
            <person name="Sokolova D.S."/>
            <person name="Tourova T.P."/>
            <person name="Poltaraus A.B."/>
            <person name="Nazina T.N."/>
        </authorList>
    </citation>
    <scope>NUCLEOTIDE SEQUENCE [LARGE SCALE GENOMIC DNA]</scope>
    <source>
        <strain evidence="3 5">HO-Geo1</strain>
    </source>
</reference>
<dbReference type="InterPro" id="IPR004013">
    <property type="entry name" value="PHP_dom"/>
</dbReference>
<protein>
    <submittedName>
        <fullName evidence="3">PHP domain-containing protein</fullName>
    </submittedName>
</protein>
<reference evidence="2 4" key="1">
    <citation type="submission" date="2016-10" db="EMBL/GenBank/DDBJ databases">
        <authorList>
            <person name="de Groot N.N."/>
        </authorList>
    </citation>
    <scope>NUCLEOTIDE SEQUENCE [LARGE SCALE GENOMIC DNA]</scope>
    <source>
        <strain evidence="2 4">WG14</strain>
    </source>
</reference>
<dbReference type="PANTHER" id="PTHR42924:SF3">
    <property type="entry name" value="POLYMERASE_HISTIDINOL PHOSPHATASE N-TERMINAL DOMAIN-CONTAINING PROTEIN"/>
    <property type="match status" value="1"/>
</dbReference>
<keyword evidence="4" id="KW-1185">Reference proteome</keyword>
<dbReference type="Proteomes" id="UP000297288">
    <property type="component" value="Unassembled WGS sequence"/>
</dbReference>
<dbReference type="GO" id="GO:0004534">
    <property type="term" value="F:5'-3' RNA exonuclease activity"/>
    <property type="evidence" value="ECO:0007669"/>
    <property type="project" value="TreeGrafter"/>
</dbReference>
<dbReference type="Gene3D" id="3.20.20.140">
    <property type="entry name" value="Metal-dependent hydrolases"/>
    <property type="match status" value="1"/>
</dbReference>